<keyword evidence="1" id="KW-1133">Transmembrane helix</keyword>
<evidence type="ECO:0000313" key="3">
    <source>
        <dbReference type="Proteomes" id="UP000594892"/>
    </source>
</evidence>
<accession>A0AAP9YAM9</accession>
<dbReference type="EMBL" id="CP065603">
    <property type="protein sequence ID" value="QPQ94830.1"/>
    <property type="molecule type" value="Genomic_DNA"/>
</dbReference>
<name>A0AAP9YAM9_BURGL</name>
<protein>
    <submittedName>
        <fullName evidence="2">Uncharacterized protein</fullName>
    </submittedName>
</protein>
<geneLocation type="plasmid" evidence="2 3">
    <name>unnamed2</name>
</geneLocation>
<evidence type="ECO:0000256" key="1">
    <source>
        <dbReference type="SAM" id="Phobius"/>
    </source>
</evidence>
<keyword evidence="1" id="KW-0812">Transmembrane</keyword>
<keyword evidence="1" id="KW-0472">Membrane</keyword>
<sequence>MKSALNRLIFAWRAAHGRDATRALALARREAAASIRWPDKTVFLVNPDPSVRDRAAVVILVIVVGIVLVQAISNSPLPRYLDDHAARPSMEAAMRAGNAGAATWLGARFEKDYPGLLASQADAGEATAMYLVGRALMRDPTASRAYPRSVGMTRGQRETIGWDFVRRAAAAGNEAALLLLIDRGQSLQADASVSPPGAGVRTPAGKN</sequence>
<proteinExistence type="predicted"/>
<dbReference type="Proteomes" id="UP000594892">
    <property type="component" value="Plasmid unnamed2"/>
</dbReference>
<dbReference type="AlphaFoldDB" id="A0AAP9YAM9"/>
<dbReference type="RefSeq" id="WP_080942733.1">
    <property type="nucleotide sequence ID" value="NZ_CP033655.1"/>
</dbReference>
<keyword evidence="2" id="KW-0614">Plasmid</keyword>
<gene>
    <name evidence="2" type="ORF">I6H06_29970</name>
</gene>
<dbReference type="GeneID" id="45693348"/>
<evidence type="ECO:0000313" key="2">
    <source>
        <dbReference type="EMBL" id="QPQ94830.1"/>
    </source>
</evidence>
<feature type="transmembrane region" description="Helical" evidence="1">
    <location>
        <begin position="55"/>
        <end position="72"/>
    </location>
</feature>
<reference evidence="2 3" key="1">
    <citation type="submission" date="2020-12" db="EMBL/GenBank/DDBJ databases">
        <title>FDA dAtabase for Regulatory Grade micrObial Sequences (FDA-ARGOS): Supporting development and validation of Infectious Disease Dx tests.</title>
        <authorList>
            <person name="Minogue T."/>
            <person name="Wolcott M."/>
            <person name="Wasieloski L."/>
            <person name="Aguilar W."/>
            <person name="Moore D."/>
            <person name="Jaissle J."/>
            <person name="Tallon L."/>
            <person name="Sadzewicz L."/>
            <person name="Zhao X."/>
            <person name="Boylan J."/>
            <person name="Ott S."/>
            <person name="Bowen H."/>
            <person name="Vavikolanu K."/>
            <person name="Mehta A."/>
            <person name="Aluvathingal J."/>
            <person name="Nadendla S."/>
            <person name="Yan Y."/>
            <person name="Sichtig H."/>
        </authorList>
    </citation>
    <scope>NUCLEOTIDE SEQUENCE [LARGE SCALE GENOMIC DNA]</scope>
    <source>
        <strain evidence="2 3">FDAARGOS_949</strain>
        <plasmid evidence="2 3">unnamed2</plasmid>
    </source>
</reference>
<organism evidence="2 3">
    <name type="scientific">Burkholderia glumae</name>
    <name type="common">Pseudomonas glumae</name>
    <dbReference type="NCBI Taxonomy" id="337"/>
    <lineage>
        <taxon>Bacteria</taxon>
        <taxon>Pseudomonadati</taxon>
        <taxon>Pseudomonadota</taxon>
        <taxon>Betaproteobacteria</taxon>
        <taxon>Burkholderiales</taxon>
        <taxon>Burkholderiaceae</taxon>
        <taxon>Burkholderia</taxon>
    </lineage>
</organism>